<evidence type="ECO:0000256" key="3">
    <source>
        <dbReference type="ARBA" id="ARBA00022475"/>
    </source>
</evidence>
<dbReference type="GO" id="GO:0071973">
    <property type="term" value="P:bacterial-type flagellum-dependent cell motility"/>
    <property type="evidence" value="ECO:0007669"/>
    <property type="project" value="InterPro"/>
</dbReference>
<evidence type="ECO:0000256" key="1">
    <source>
        <dbReference type="ARBA" id="ARBA00004413"/>
    </source>
</evidence>
<comment type="similarity">
    <text evidence="2">Belongs to the FliN/MopA/SpaO family.</text>
</comment>
<evidence type="ECO:0000256" key="2">
    <source>
        <dbReference type="ARBA" id="ARBA00009226"/>
    </source>
</evidence>
<evidence type="ECO:0000256" key="4">
    <source>
        <dbReference type="ARBA" id="ARBA00022500"/>
    </source>
</evidence>
<dbReference type="GO" id="GO:0003774">
    <property type="term" value="F:cytoskeletal motor activity"/>
    <property type="evidence" value="ECO:0007669"/>
    <property type="project" value="InterPro"/>
</dbReference>
<feature type="domain" description="Flagellar motor switch protein FliN-like C-terminal" evidence="7">
    <location>
        <begin position="73"/>
        <end position="143"/>
    </location>
</feature>
<dbReference type="GO" id="GO:0009425">
    <property type="term" value="C:bacterial-type flagellum basal body"/>
    <property type="evidence" value="ECO:0007669"/>
    <property type="project" value="InterPro"/>
</dbReference>
<dbReference type="GO" id="GO:0005886">
    <property type="term" value="C:plasma membrane"/>
    <property type="evidence" value="ECO:0007669"/>
    <property type="project" value="UniProtKB-SubCell"/>
</dbReference>
<sequence length="164" mass="18271">MGNWIPDDETLKKMLMSEDEIKENGVKESILDIPEDFVDSLVDEKQKIEVKPAVFEELQEENEGEFFGTSLELLYDVELPLSARLGSVEMSLEEVTSLGVGSVISLERLAGESIDVLIGDEVVAKADVVVTVDKYSVVIKEIMNGREKIHTTNRLIRKQMITGA</sequence>
<dbReference type="Gene3D" id="2.30.330.10">
    <property type="entry name" value="SpoA-like"/>
    <property type="match status" value="1"/>
</dbReference>
<comment type="caution">
    <text evidence="8">The sequence shown here is derived from an EMBL/GenBank/DDBJ whole genome shotgun (WGS) entry which is preliminary data.</text>
</comment>
<dbReference type="PANTHER" id="PTHR43484:SF1">
    <property type="entry name" value="FLAGELLAR MOTOR SWITCH PROTEIN FLIN"/>
    <property type="match status" value="1"/>
</dbReference>
<dbReference type="SUPFAM" id="SSF101801">
    <property type="entry name" value="Surface presentation of antigens (SPOA)"/>
    <property type="match status" value="1"/>
</dbReference>
<keyword evidence="8" id="KW-0282">Flagellum</keyword>
<dbReference type="InterPro" id="IPR001543">
    <property type="entry name" value="FliN-like_C"/>
</dbReference>
<dbReference type="InterPro" id="IPR036429">
    <property type="entry name" value="SpoA-like_sf"/>
</dbReference>
<keyword evidence="8" id="KW-0966">Cell projection</keyword>
<evidence type="ECO:0000256" key="5">
    <source>
        <dbReference type="ARBA" id="ARBA00022779"/>
    </source>
</evidence>
<dbReference type="RefSeq" id="WP_063259759.1">
    <property type="nucleotide sequence ID" value="NZ_LJKE01000015.1"/>
</dbReference>
<dbReference type="PATRIC" id="fig|1396.535.peg.4289"/>
<keyword evidence="3" id="KW-1003">Cell membrane</keyword>
<dbReference type="Pfam" id="PF01052">
    <property type="entry name" value="FliMN_C"/>
    <property type="match status" value="1"/>
</dbReference>
<evidence type="ECO:0000256" key="6">
    <source>
        <dbReference type="ARBA" id="ARBA00023136"/>
    </source>
</evidence>
<dbReference type="Proteomes" id="UP000076482">
    <property type="component" value="Unassembled WGS sequence"/>
</dbReference>
<dbReference type="AlphaFoldDB" id="A0A164QRF6"/>
<dbReference type="PRINTS" id="PR00956">
    <property type="entry name" value="FLGMOTORFLIN"/>
</dbReference>
<evidence type="ECO:0000259" key="7">
    <source>
        <dbReference type="Pfam" id="PF01052"/>
    </source>
</evidence>
<protein>
    <submittedName>
        <fullName evidence="8">Flagellar motor switch protein</fullName>
    </submittedName>
</protein>
<keyword evidence="6" id="KW-0472">Membrane</keyword>
<dbReference type="InterPro" id="IPR051469">
    <property type="entry name" value="FliN/MopA/SpaO"/>
</dbReference>
<evidence type="ECO:0000313" key="9">
    <source>
        <dbReference type="Proteomes" id="UP000076482"/>
    </source>
</evidence>
<accession>A0A164QRF6</accession>
<dbReference type="InterPro" id="IPR001172">
    <property type="entry name" value="FliN_T3SS_HrcQb"/>
</dbReference>
<organism evidence="8 9">
    <name type="scientific">Bacillus cereus</name>
    <dbReference type="NCBI Taxonomy" id="1396"/>
    <lineage>
        <taxon>Bacteria</taxon>
        <taxon>Bacillati</taxon>
        <taxon>Bacillota</taxon>
        <taxon>Bacilli</taxon>
        <taxon>Bacillales</taxon>
        <taxon>Bacillaceae</taxon>
        <taxon>Bacillus</taxon>
        <taxon>Bacillus cereus group</taxon>
    </lineage>
</organism>
<keyword evidence="4" id="KW-0145">Chemotaxis</keyword>
<dbReference type="GO" id="GO:0006935">
    <property type="term" value="P:chemotaxis"/>
    <property type="evidence" value="ECO:0007669"/>
    <property type="project" value="UniProtKB-KW"/>
</dbReference>
<gene>
    <name evidence="8" type="ORF">B4088_0537</name>
</gene>
<reference evidence="8 9" key="1">
    <citation type="submission" date="2015-09" db="EMBL/GenBank/DDBJ databases">
        <title>Bacillus cereus food isolates.</title>
        <authorList>
            <person name="Boekhorst J."/>
        </authorList>
    </citation>
    <scope>NUCLEOTIDE SEQUENCE [LARGE SCALE GENOMIC DNA]</scope>
    <source>
        <strain evidence="8 9">B4088</strain>
    </source>
</reference>
<dbReference type="PANTHER" id="PTHR43484">
    <property type="match status" value="1"/>
</dbReference>
<comment type="subcellular location">
    <subcellularLocation>
        <location evidence="1">Cell membrane</location>
        <topology evidence="1">Peripheral membrane protein</topology>
        <orientation evidence="1">Cytoplasmic side</orientation>
    </subcellularLocation>
</comment>
<keyword evidence="8" id="KW-0969">Cilium</keyword>
<keyword evidence="5" id="KW-0283">Flagellar rotation</keyword>
<name>A0A164QRF6_BACCE</name>
<dbReference type="EMBL" id="LJKE01000015">
    <property type="protein sequence ID" value="KZD72076.1"/>
    <property type="molecule type" value="Genomic_DNA"/>
</dbReference>
<evidence type="ECO:0000313" key="8">
    <source>
        <dbReference type="EMBL" id="KZD72076.1"/>
    </source>
</evidence>
<proteinExistence type="inferred from homology"/>